<dbReference type="InterPro" id="IPR034593">
    <property type="entry name" value="DgoD-like"/>
</dbReference>
<sequence>MIVNHTIVDVRAYHLSHRFRLPPRPQSRGSAVKRDMVLVKLTSSEGVVGYGESYHGHAPTTVADFVNTTLREAVLGEDVHDVEGISFKVYMRYLIGAGLGAAVLHALSGLDMALWDVRGKALGVPAYTLLGGRRREFRAYAGGLNLGFQPPEELIDEIERLRESHGFTAVKLRLGDTVENDLLRVERVREHFGGDLEIMGDANLGYTYSEVYRLLPGLADNAVTWLEEPLTRDNIDGYADMRRRSGVPIAAGENLYGRLELKHWLGRRALDVVQSDCSKTGGVTELKKIGDLAATHQLRFAPHTSHTRLNHAATLHVMSALPSSYVYEADASHDNQFHEELITAELDVVGGLVRPPSKPGLGVTVNEDLLDRFAGIGGAAYAVDRRPR</sequence>
<dbReference type="InterPro" id="IPR036849">
    <property type="entry name" value="Enolase-like_C_sf"/>
</dbReference>
<dbReference type="SUPFAM" id="SSF51604">
    <property type="entry name" value="Enolase C-terminal domain-like"/>
    <property type="match status" value="1"/>
</dbReference>
<dbReference type="EMBL" id="SMKZ01000043">
    <property type="protein sequence ID" value="TDE01142.1"/>
    <property type="molecule type" value="Genomic_DNA"/>
</dbReference>
<evidence type="ECO:0000313" key="4">
    <source>
        <dbReference type="Proteomes" id="UP000294739"/>
    </source>
</evidence>
<protein>
    <submittedName>
        <fullName evidence="3">Mandelate racemase/muconate lactonizing enzyme family protein</fullName>
    </submittedName>
</protein>
<feature type="domain" description="Mandelate racemase/muconate lactonizing enzyme C-terminal" evidence="2">
    <location>
        <begin position="151"/>
        <end position="248"/>
    </location>
</feature>
<dbReference type="Pfam" id="PF02746">
    <property type="entry name" value="MR_MLE_N"/>
    <property type="match status" value="1"/>
</dbReference>
<keyword evidence="4" id="KW-1185">Reference proteome</keyword>
<evidence type="ECO:0000256" key="1">
    <source>
        <dbReference type="ARBA" id="ARBA00023239"/>
    </source>
</evidence>
<dbReference type="SFLD" id="SFLDG00179">
    <property type="entry name" value="mandelate_racemase"/>
    <property type="match status" value="1"/>
</dbReference>
<proteinExistence type="predicted"/>
<dbReference type="SFLD" id="SFLDS00001">
    <property type="entry name" value="Enolase"/>
    <property type="match status" value="1"/>
</dbReference>
<dbReference type="Gene3D" id="3.30.390.10">
    <property type="entry name" value="Enolase-like, N-terminal domain"/>
    <property type="match status" value="1"/>
</dbReference>
<comment type="caution">
    <text evidence="3">The sequence shown here is derived from an EMBL/GenBank/DDBJ whole genome shotgun (WGS) entry which is preliminary data.</text>
</comment>
<evidence type="ECO:0000313" key="3">
    <source>
        <dbReference type="EMBL" id="TDE01142.1"/>
    </source>
</evidence>
<dbReference type="InterPro" id="IPR029065">
    <property type="entry name" value="Enolase_C-like"/>
</dbReference>
<dbReference type="Proteomes" id="UP000294739">
    <property type="component" value="Unassembled WGS sequence"/>
</dbReference>
<dbReference type="SUPFAM" id="SSF54826">
    <property type="entry name" value="Enolase N-terminal domain-like"/>
    <property type="match status" value="1"/>
</dbReference>
<name>A0A4R5CLD6_9ACTN</name>
<dbReference type="OrthoDB" id="5241672at2"/>
<dbReference type="Pfam" id="PF13378">
    <property type="entry name" value="MR_MLE_C"/>
    <property type="match status" value="1"/>
</dbReference>
<keyword evidence="1" id="KW-0456">Lyase</keyword>
<gene>
    <name evidence="3" type="ORF">E1269_23550</name>
</gene>
<dbReference type="Gene3D" id="3.20.20.120">
    <property type="entry name" value="Enolase-like C-terminal domain"/>
    <property type="match status" value="1"/>
</dbReference>
<dbReference type="PANTHER" id="PTHR48080">
    <property type="entry name" value="D-GALACTONATE DEHYDRATASE-RELATED"/>
    <property type="match status" value="1"/>
</dbReference>
<dbReference type="AlphaFoldDB" id="A0A4R5CLD6"/>
<dbReference type="InterPro" id="IPR013341">
    <property type="entry name" value="Mandelate_racemase_N_dom"/>
</dbReference>
<evidence type="ECO:0000259" key="2">
    <source>
        <dbReference type="SMART" id="SM00922"/>
    </source>
</evidence>
<dbReference type="SMART" id="SM00922">
    <property type="entry name" value="MR_MLE"/>
    <property type="match status" value="1"/>
</dbReference>
<organism evidence="3 4">
    <name type="scientific">Jiangella asiatica</name>
    <dbReference type="NCBI Taxonomy" id="2530372"/>
    <lineage>
        <taxon>Bacteria</taxon>
        <taxon>Bacillati</taxon>
        <taxon>Actinomycetota</taxon>
        <taxon>Actinomycetes</taxon>
        <taxon>Jiangellales</taxon>
        <taxon>Jiangellaceae</taxon>
        <taxon>Jiangella</taxon>
    </lineage>
</organism>
<dbReference type="CDD" id="cd03316">
    <property type="entry name" value="MR_like"/>
    <property type="match status" value="1"/>
</dbReference>
<dbReference type="PANTHER" id="PTHR48080:SF2">
    <property type="entry name" value="D-GALACTONATE DEHYDRATASE"/>
    <property type="match status" value="1"/>
</dbReference>
<dbReference type="InterPro" id="IPR013342">
    <property type="entry name" value="Mandelate_racemase_C"/>
</dbReference>
<dbReference type="GO" id="GO:0016829">
    <property type="term" value="F:lyase activity"/>
    <property type="evidence" value="ECO:0007669"/>
    <property type="project" value="UniProtKB-KW"/>
</dbReference>
<dbReference type="InterPro" id="IPR029017">
    <property type="entry name" value="Enolase-like_N"/>
</dbReference>
<reference evidence="3 4" key="1">
    <citation type="submission" date="2019-03" db="EMBL/GenBank/DDBJ databases">
        <title>Draft genome sequences of novel Actinobacteria.</title>
        <authorList>
            <person name="Sahin N."/>
            <person name="Ay H."/>
            <person name="Saygin H."/>
        </authorList>
    </citation>
    <scope>NUCLEOTIDE SEQUENCE [LARGE SCALE GENOMIC DNA]</scope>
    <source>
        <strain evidence="3 4">5K138</strain>
    </source>
</reference>
<accession>A0A4R5CLD6</accession>
<dbReference type="InParanoid" id="A0A4R5CLD6"/>